<gene>
    <name evidence="3" type="ORF">HannXRQ_Chr10g0304831</name>
</gene>
<name>A0A251TMK4_HELAN</name>
<dbReference type="Gene3D" id="4.10.60.10">
    <property type="entry name" value="Zinc finger, CCHC-type"/>
    <property type="match status" value="1"/>
</dbReference>
<sequence>MHNNQIVQNQAPVQGNAVRFPPGSCFNCGEYGHFRNNCPRLANTNANPNVNVNVNANANPARGRVFNLNANEARADNLVVNGEVA</sequence>
<dbReference type="InterPro" id="IPR036875">
    <property type="entry name" value="Znf_CCHC_sf"/>
</dbReference>
<dbReference type="GO" id="GO:0008270">
    <property type="term" value="F:zinc ion binding"/>
    <property type="evidence" value="ECO:0007669"/>
    <property type="project" value="UniProtKB-KW"/>
</dbReference>
<keyword evidence="1" id="KW-0862">Zinc</keyword>
<dbReference type="SUPFAM" id="SSF57756">
    <property type="entry name" value="Retrovirus zinc finger-like domains"/>
    <property type="match status" value="1"/>
</dbReference>
<keyword evidence="1" id="KW-0863">Zinc-finger</keyword>
<dbReference type="InParanoid" id="A0A251TMK4"/>
<dbReference type="Proteomes" id="UP000215914">
    <property type="component" value="Chromosome 10"/>
</dbReference>
<feature type="domain" description="CCHC-type" evidence="2">
    <location>
        <begin position="25"/>
        <end position="40"/>
    </location>
</feature>
<dbReference type="EMBL" id="CM007899">
    <property type="protein sequence ID" value="OTG11989.1"/>
    <property type="molecule type" value="Genomic_DNA"/>
</dbReference>
<dbReference type="PROSITE" id="PS50158">
    <property type="entry name" value="ZF_CCHC"/>
    <property type="match status" value="1"/>
</dbReference>
<evidence type="ECO:0000313" key="4">
    <source>
        <dbReference type="Proteomes" id="UP000215914"/>
    </source>
</evidence>
<accession>A0A251TMK4</accession>
<reference evidence="4" key="1">
    <citation type="journal article" date="2017" name="Nature">
        <title>The sunflower genome provides insights into oil metabolism, flowering and Asterid evolution.</title>
        <authorList>
            <person name="Badouin H."/>
            <person name="Gouzy J."/>
            <person name="Grassa C.J."/>
            <person name="Murat F."/>
            <person name="Staton S.E."/>
            <person name="Cottret L."/>
            <person name="Lelandais-Briere C."/>
            <person name="Owens G.L."/>
            <person name="Carrere S."/>
            <person name="Mayjonade B."/>
            <person name="Legrand L."/>
            <person name="Gill N."/>
            <person name="Kane N.C."/>
            <person name="Bowers J.E."/>
            <person name="Hubner S."/>
            <person name="Bellec A."/>
            <person name="Berard A."/>
            <person name="Berges H."/>
            <person name="Blanchet N."/>
            <person name="Boniface M.C."/>
            <person name="Brunel D."/>
            <person name="Catrice O."/>
            <person name="Chaidir N."/>
            <person name="Claudel C."/>
            <person name="Donnadieu C."/>
            <person name="Faraut T."/>
            <person name="Fievet G."/>
            <person name="Helmstetter N."/>
            <person name="King M."/>
            <person name="Knapp S.J."/>
            <person name="Lai Z."/>
            <person name="Le Paslier M.C."/>
            <person name="Lippi Y."/>
            <person name="Lorenzon L."/>
            <person name="Mandel J.R."/>
            <person name="Marage G."/>
            <person name="Marchand G."/>
            <person name="Marquand E."/>
            <person name="Bret-Mestries E."/>
            <person name="Morien E."/>
            <person name="Nambeesan S."/>
            <person name="Nguyen T."/>
            <person name="Pegot-Espagnet P."/>
            <person name="Pouilly N."/>
            <person name="Raftis F."/>
            <person name="Sallet E."/>
            <person name="Schiex T."/>
            <person name="Thomas J."/>
            <person name="Vandecasteele C."/>
            <person name="Vares D."/>
            <person name="Vear F."/>
            <person name="Vautrin S."/>
            <person name="Crespi M."/>
            <person name="Mangin B."/>
            <person name="Burke J.M."/>
            <person name="Salse J."/>
            <person name="Munos S."/>
            <person name="Vincourt P."/>
            <person name="Rieseberg L.H."/>
            <person name="Langlade N.B."/>
        </authorList>
    </citation>
    <scope>NUCLEOTIDE SEQUENCE [LARGE SCALE GENOMIC DNA]</scope>
    <source>
        <strain evidence="4">cv. SF193</strain>
    </source>
</reference>
<dbReference type="AlphaFoldDB" id="A0A251TMK4"/>
<dbReference type="InterPro" id="IPR001878">
    <property type="entry name" value="Znf_CCHC"/>
</dbReference>
<evidence type="ECO:0000256" key="1">
    <source>
        <dbReference type="PROSITE-ProRule" id="PRU00047"/>
    </source>
</evidence>
<protein>
    <submittedName>
        <fullName evidence="3">Putative zinc finger, CCHC-type</fullName>
    </submittedName>
</protein>
<evidence type="ECO:0000313" key="3">
    <source>
        <dbReference type="EMBL" id="OTG11989.1"/>
    </source>
</evidence>
<keyword evidence="4" id="KW-1185">Reference proteome</keyword>
<proteinExistence type="predicted"/>
<dbReference type="SMART" id="SM00343">
    <property type="entry name" value="ZnF_C2HC"/>
    <property type="match status" value="1"/>
</dbReference>
<evidence type="ECO:0000259" key="2">
    <source>
        <dbReference type="PROSITE" id="PS50158"/>
    </source>
</evidence>
<dbReference type="Pfam" id="PF00098">
    <property type="entry name" value="zf-CCHC"/>
    <property type="match status" value="1"/>
</dbReference>
<organism evidence="3 4">
    <name type="scientific">Helianthus annuus</name>
    <name type="common">Common sunflower</name>
    <dbReference type="NCBI Taxonomy" id="4232"/>
    <lineage>
        <taxon>Eukaryota</taxon>
        <taxon>Viridiplantae</taxon>
        <taxon>Streptophyta</taxon>
        <taxon>Embryophyta</taxon>
        <taxon>Tracheophyta</taxon>
        <taxon>Spermatophyta</taxon>
        <taxon>Magnoliopsida</taxon>
        <taxon>eudicotyledons</taxon>
        <taxon>Gunneridae</taxon>
        <taxon>Pentapetalae</taxon>
        <taxon>asterids</taxon>
        <taxon>campanulids</taxon>
        <taxon>Asterales</taxon>
        <taxon>Asteraceae</taxon>
        <taxon>Asteroideae</taxon>
        <taxon>Heliantheae alliance</taxon>
        <taxon>Heliantheae</taxon>
        <taxon>Helianthus</taxon>
    </lineage>
</organism>
<dbReference type="GO" id="GO:0003676">
    <property type="term" value="F:nucleic acid binding"/>
    <property type="evidence" value="ECO:0007669"/>
    <property type="project" value="InterPro"/>
</dbReference>
<keyword evidence="1" id="KW-0479">Metal-binding</keyword>